<evidence type="ECO:0000313" key="2">
    <source>
        <dbReference type="EMBL" id="KAG9390129.1"/>
    </source>
</evidence>
<dbReference type="AlphaFoldDB" id="A0A8J6DXH1"/>
<feature type="region of interest" description="Disordered" evidence="1">
    <location>
        <begin position="1"/>
        <end position="21"/>
    </location>
</feature>
<evidence type="ECO:0008006" key="4">
    <source>
        <dbReference type="Google" id="ProtNLM"/>
    </source>
</evidence>
<gene>
    <name evidence="2" type="ORF">J8273_8167</name>
</gene>
<dbReference type="Proteomes" id="UP000717585">
    <property type="component" value="Unassembled WGS sequence"/>
</dbReference>
<proteinExistence type="predicted"/>
<comment type="caution">
    <text evidence="2">The sequence shown here is derived from an EMBL/GenBank/DDBJ whole genome shotgun (WGS) entry which is preliminary data.</text>
</comment>
<reference evidence="2" key="1">
    <citation type="submission" date="2021-05" db="EMBL/GenBank/DDBJ databases">
        <title>A free-living protist that lacks canonical eukaryotic 1 DNA replication and segregation systems.</title>
        <authorList>
            <person name="Salas-Leiva D.E."/>
            <person name="Tromer E.C."/>
            <person name="Curtis B.A."/>
            <person name="Jerlstrom-Hultqvist J."/>
            <person name="Kolisko M."/>
            <person name="Yi Z."/>
            <person name="Salas-Leiva J.S."/>
            <person name="Gallot-Lavallee L."/>
            <person name="Kops G.J.P.L."/>
            <person name="Archibald J.M."/>
            <person name="Simpson A.G.B."/>
            <person name="Roger A.J."/>
        </authorList>
    </citation>
    <scope>NUCLEOTIDE SEQUENCE</scope>
    <source>
        <strain evidence="2">BICM</strain>
    </source>
</reference>
<organism evidence="2 3">
    <name type="scientific">Carpediemonas membranifera</name>
    <dbReference type="NCBI Taxonomy" id="201153"/>
    <lineage>
        <taxon>Eukaryota</taxon>
        <taxon>Metamonada</taxon>
        <taxon>Carpediemonas-like organisms</taxon>
        <taxon>Carpediemonas</taxon>
    </lineage>
</organism>
<keyword evidence="3" id="KW-1185">Reference proteome</keyword>
<sequence>MACSLLTASWSPRQSPGRNSHAAMRSCPFCGKGFESIDEYRTHVLRCRLEQMNKTSGRLPAPSREFKPVKGSPELPAAAPAQETFIQGKPGESGEQFAFCPFCGIEMFSGQLFCGTCGAKRMVYE</sequence>
<accession>A0A8J6DXH1</accession>
<feature type="compositionally biased region" description="Polar residues" evidence="1">
    <location>
        <begin position="1"/>
        <end position="18"/>
    </location>
</feature>
<dbReference type="EMBL" id="JAHDYR010000066">
    <property type="protein sequence ID" value="KAG9390129.1"/>
    <property type="molecule type" value="Genomic_DNA"/>
</dbReference>
<protein>
    <recommendedName>
        <fullName evidence="4">C2H2-type domain-containing protein</fullName>
    </recommendedName>
</protein>
<name>A0A8J6DXH1_9EUKA</name>
<feature type="region of interest" description="Disordered" evidence="1">
    <location>
        <begin position="56"/>
        <end position="75"/>
    </location>
</feature>
<evidence type="ECO:0000313" key="3">
    <source>
        <dbReference type="Proteomes" id="UP000717585"/>
    </source>
</evidence>
<evidence type="ECO:0000256" key="1">
    <source>
        <dbReference type="SAM" id="MobiDB-lite"/>
    </source>
</evidence>